<evidence type="ECO:0000256" key="7">
    <source>
        <dbReference type="ARBA" id="ARBA00023136"/>
    </source>
</evidence>
<feature type="transmembrane region" description="Helical" evidence="8">
    <location>
        <begin position="54"/>
        <end position="72"/>
    </location>
</feature>
<keyword evidence="6 8" id="KW-1133">Transmembrane helix</keyword>
<keyword evidence="4" id="KW-0479">Metal-binding</keyword>
<comment type="subcellular location">
    <subcellularLocation>
        <location evidence="1">Membrane</location>
    </subcellularLocation>
</comment>
<feature type="transmembrane region" description="Helical" evidence="8">
    <location>
        <begin position="78"/>
        <end position="94"/>
    </location>
</feature>
<keyword evidence="11" id="KW-1185">Reference proteome</keyword>
<dbReference type="PROSITE" id="PS00154">
    <property type="entry name" value="ATPASE_E1_E2"/>
    <property type="match status" value="1"/>
</dbReference>
<dbReference type="InterPro" id="IPR023214">
    <property type="entry name" value="HAD_sf"/>
</dbReference>
<dbReference type="GO" id="GO:0043682">
    <property type="term" value="F:P-type divalent copper transporter activity"/>
    <property type="evidence" value="ECO:0007669"/>
    <property type="project" value="TreeGrafter"/>
</dbReference>
<dbReference type="SUPFAM" id="SSF56784">
    <property type="entry name" value="HAD-like"/>
    <property type="match status" value="1"/>
</dbReference>
<dbReference type="GO" id="GO:0016887">
    <property type="term" value="F:ATP hydrolysis activity"/>
    <property type="evidence" value="ECO:0007669"/>
    <property type="project" value="InterPro"/>
</dbReference>
<dbReference type="InterPro" id="IPR036412">
    <property type="entry name" value="HAD-like_sf"/>
</dbReference>
<dbReference type="GO" id="GO:0055070">
    <property type="term" value="P:copper ion homeostasis"/>
    <property type="evidence" value="ECO:0007669"/>
    <property type="project" value="TreeGrafter"/>
</dbReference>
<dbReference type="PANTHER" id="PTHR43520">
    <property type="entry name" value="ATP7, ISOFORM B"/>
    <property type="match status" value="1"/>
</dbReference>
<evidence type="ECO:0000313" key="10">
    <source>
        <dbReference type="EMBL" id="KAK2075562.1"/>
    </source>
</evidence>
<dbReference type="NCBIfam" id="TIGR01494">
    <property type="entry name" value="ATPase_P-type"/>
    <property type="match status" value="1"/>
</dbReference>
<keyword evidence="5" id="KW-1278">Translocase</keyword>
<feature type="transmembrane region" description="Helical" evidence="8">
    <location>
        <begin position="233"/>
        <end position="251"/>
    </location>
</feature>
<comment type="caution">
    <text evidence="10">The sequence shown here is derived from an EMBL/GenBank/DDBJ whole genome shotgun (WGS) entry which is preliminary data.</text>
</comment>
<feature type="transmembrane region" description="Helical" evidence="8">
    <location>
        <begin position="475"/>
        <end position="498"/>
    </location>
</feature>
<evidence type="ECO:0000256" key="3">
    <source>
        <dbReference type="ARBA" id="ARBA00022692"/>
    </source>
</evidence>
<feature type="transmembrane region" description="Helical" evidence="8">
    <location>
        <begin position="504"/>
        <end position="524"/>
    </location>
</feature>
<dbReference type="AlphaFoldDB" id="A0AAD9IFX9"/>
<evidence type="ECO:0000259" key="9">
    <source>
        <dbReference type="Pfam" id="PF00122"/>
    </source>
</evidence>
<comment type="similarity">
    <text evidence="2">Belongs to the cation transport ATPase (P-type) (TC 3.A.3) family. Type IB subfamily.</text>
</comment>
<evidence type="ECO:0000256" key="8">
    <source>
        <dbReference type="SAM" id="Phobius"/>
    </source>
</evidence>
<proteinExistence type="inferred from homology"/>
<organism evidence="10 11">
    <name type="scientific">Prototheca wickerhamii</name>
    <dbReference type="NCBI Taxonomy" id="3111"/>
    <lineage>
        <taxon>Eukaryota</taxon>
        <taxon>Viridiplantae</taxon>
        <taxon>Chlorophyta</taxon>
        <taxon>core chlorophytes</taxon>
        <taxon>Trebouxiophyceae</taxon>
        <taxon>Chlorellales</taxon>
        <taxon>Chlorellaceae</taxon>
        <taxon>Prototheca</taxon>
    </lineage>
</organism>
<dbReference type="Pfam" id="PF00122">
    <property type="entry name" value="E1-E2_ATPase"/>
    <property type="match status" value="1"/>
</dbReference>
<dbReference type="EMBL" id="JASFZW010000014">
    <property type="protein sequence ID" value="KAK2075562.1"/>
    <property type="molecule type" value="Genomic_DNA"/>
</dbReference>
<gene>
    <name evidence="10" type="ORF">QBZ16_001670</name>
</gene>
<dbReference type="InterPro" id="IPR008250">
    <property type="entry name" value="ATPase_P-typ_transduc_dom_A_sf"/>
</dbReference>
<protein>
    <recommendedName>
        <fullName evidence="9">P-type ATPase A domain-containing protein</fullName>
    </recommendedName>
</protein>
<evidence type="ECO:0000256" key="1">
    <source>
        <dbReference type="ARBA" id="ARBA00004370"/>
    </source>
</evidence>
<keyword evidence="3 8" id="KW-0812">Transmembrane</keyword>
<dbReference type="Proteomes" id="UP001255856">
    <property type="component" value="Unassembled WGS sequence"/>
</dbReference>
<evidence type="ECO:0000256" key="6">
    <source>
        <dbReference type="ARBA" id="ARBA00022989"/>
    </source>
</evidence>
<dbReference type="InterPro" id="IPR059000">
    <property type="entry name" value="ATPase_P-type_domA"/>
</dbReference>
<evidence type="ECO:0000256" key="2">
    <source>
        <dbReference type="ARBA" id="ARBA00006024"/>
    </source>
</evidence>
<sequence>MWQGYINKKRLANGNSLGPGVAALAVAALAGPGRHMVANGTRALFRGSPTMDSLVAVGMAAAFAAGAILGPATHADLLEAPVMLLAVILLGRTLEARARSKMGLDVAALTALIPEQARLVGFAESVTLVPTAALRPGDTVRVLPGEAVPLDGTVLAGRASTDDSLVTGESRLVPKEPGNPVTGGAICYEGPLTIRIGASRASTTVSRIASLVLEAQARPAPVQRLADAVAGRFCFGIMALSAATFWFWALAGPALLPEAVQAASAAVTPSLPPESTAIWPLATQLAVNVLVVACPCALGLATPTAVLVGSAAAARRGVLVGGGDVLERLAHVNTVLFDKTGTLTVPELVSALQTRDCAVHLVTGDGRAAAEEAAREAGIRHVHYGLRPEGKAGFVQALRQCKGPAQARPPVIAMVGDGVNDAPALAAADVGFATGGGTDAARGAASVVLASGQPSGVLAALDIARDTLATIRQNLGWALGYNLVAVPLAAGVALPWTGAAMRPSLGAAFMAASSLAVVGNSLLLRRKIARSKG</sequence>
<dbReference type="Gene3D" id="2.70.150.10">
    <property type="entry name" value="Calcium-transporting ATPase, cytoplasmic transduction domain A"/>
    <property type="match status" value="1"/>
</dbReference>
<dbReference type="SUPFAM" id="SSF81653">
    <property type="entry name" value="Calcium ATPase, transduction domain A"/>
    <property type="match status" value="1"/>
</dbReference>
<dbReference type="GO" id="GO:0016020">
    <property type="term" value="C:membrane"/>
    <property type="evidence" value="ECO:0007669"/>
    <property type="project" value="UniProtKB-SubCell"/>
</dbReference>
<dbReference type="InterPro" id="IPR001757">
    <property type="entry name" value="P_typ_ATPase"/>
</dbReference>
<dbReference type="GO" id="GO:0005524">
    <property type="term" value="F:ATP binding"/>
    <property type="evidence" value="ECO:0007669"/>
    <property type="project" value="InterPro"/>
</dbReference>
<dbReference type="Gene3D" id="3.40.50.1000">
    <property type="entry name" value="HAD superfamily/HAD-like"/>
    <property type="match status" value="1"/>
</dbReference>
<name>A0AAD9IFX9_PROWI</name>
<feature type="domain" description="P-type ATPase A" evidence="9">
    <location>
        <begin position="112"/>
        <end position="212"/>
    </location>
</feature>
<keyword evidence="7 8" id="KW-0472">Membrane</keyword>
<dbReference type="Pfam" id="PF00702">
    <property type="entry name" value="Hydrolase"/>
    <property type="match status" value="1"/>
</dbReference>
<dbReference type="GO" id="GO:0005507">
    <property type="term" value="F:copper ion binding"/>
    <property type="evidence" value="ECO:0007669"/>
    <property type="project" value="TreeGrafter"/>
</dbReference>
<evidence type="ECO:0000313" key="11">
    <source>
        <dbReference type="Proteomes" id="UP001255856"/>
    </source>
</evidence>
<accession>A0AAD9IFX9</accession>
<feature type="transmembrane region" description="Helical" evidence="8">
    <location>
        <begin position="285"/>
        <end position="308"/>
    </location>
</feature>
<evidence type="ECO:0000256" key="4">
    <source>
        <dbReference type="ARBA" id="ARBA00022723"/>
    </source>
</evidence>
<dbReference type="PANTHER" id="PTHR43520:SF19">
    <property type="entry name" value="COPPER-TRANSPORTING ATPASE PAA2, CHLOROPLASTIC"/>
    <property type="match status" value="1"/>
</dbReference>
<reference evidence="10" key="1">
    <citation type="submission" date="2021-01" db="EMBL/GenBank/DDBJ databases">
        <authorList>
            <person name="Eckstrom K.M.E."/>
        </authorList>
    </citation>
    <scope>NUCLEOTIDE SEQUENCE</scope>
    <source>
        <strain evidence="10">UVCC 0001</strain>
    </source>
</reference>
<dbReference type="InterPro" id="IPR018303">
    <property type="entry name" value="ATPase_P-typ_P_site"/>
</dbReference>
<evidence type="ECO:0000256" key="5">
    <source>
        <dbReference type="ARBA" id="ARBA00022967"/>
    </source>
</evidence>